<dbReference type="Proteomes" id="UP000224355">
    <property type="component" value="Segment"/>
</dbReference>
<sequence>MMLISFCWVDSEEVEQEKEFDSLQDAQSWLQGHREEDFLWIDICNEDGDILAVSFAGILELK</sequence>
<protein>
    <submittedName>
        <fullName evidence="1">Uncharacterized protein</fullName>
    </submittedName>
</protein>
<organism evidence="1 2">
    <name type="scientific">Pectobacterium phage PP101</name>
    <dbReference type="NCBI Taxonomy" id="1916414"/>
    <lineage>
        <taxon>Viruses</taxon>
        <taxon>Duplodnaviria</taxon>
        <taxon>Heunggongvirae</taxon>
        <taxon>Uroviricota</taxon>
        <taxon>Caudoviricetes</taxon>
        <taxon>Chaseviridae</taxon>
        <taxon>Cleopatravirinae</taxon>
        <taxon>Suwonvirus</taxon>
        <taxon>Suwonvirus PP101</taxon>
    </lineage>
</organism>
<proteinExistence type="predicted"/>
<name>A0A1J0MES2_9CAUD</name>
<evidence type="ECO:0000313" key="1">
    <source>
        <dbReference type="EMBL" id="APD19671.1"/>
    </source>
</evidence>
<reference evidence="1 2" key="1">
    <citation type="submission" date="2018-04" db="EMBL/GenBank/DDBJ databases">
        <authorList>
            <person name="Shneider M.M."/>
            <person name="Kabanova A.P."/>
            <person name="Vo T.N.H."/>
            <person name="Korzhenkov A."/>
            <person name="Samarov N.I."/>
            <person name="Toshchakov S.V."/>
            <person name="Miroshnikov K.K."/>
            <person name="Ignatov A.N."/>
            <person name="Kulikov E.E."/>
            <person name="Miroshnikov K.A."/>
        </authorList>
    </citation>
    <scope>NUCLEOTIDE SEQUENCE [LARGE SCALE GENOMIC DNA]</scope>
</reference>
<accession>A0A1J0MES2</accession>
<gene>
    <name evidence="1" type="ORF">PP101_03</name>
</gene>
<dbReference type="EMBL" id="KY087898">
    <property type="protein sequence ID" value="APD19671.1"/>
    <property type="molecule type" value="Genomic_DNA"/>
</dbReference>
<keyword evidence="2" id="KW-1185">Reference proteome</keyword>
<evidence type="ECO:0000313" key="2">
    <source>
        <dbReference type="Proteomes" id="UP000224355"/>
    </source>
</evidence>